<dbReference type="InterPro" id="IPR013783">
    <property type="entry name" value="Ig-like_fold"/>
</dbReference>
<evidence type="ECO:0000256" key="3">
    <source>
        <dbReference type="ARBA" id="ARBA00022989"/>
    </source>
</evidence>
<reference evidence="9" key="3">
    <citation type="submission" date="2025-09" db="UniProtKB">
        <authorList>
            <consortium name="Ensembl"/>
        </authorList>
    </citation>
    <scope>IDENTIFICATION</scope>
</reference>
<dbReference type="SMART" id="SM00406">
    <property type="entry name" value="IGv"/>
    <property type="match status" value="1"/>
</dbReference>
<keyword evidence="3" id="KW-1133">Transmembrane helix</keyword>
<keyword evidence="2" id="KW-0812">Transmembrane</keyword>
<sequence>MISDWLFQKPRPLHTQTDSLFETLQCLLSSLQAAQLELKRDSTTHCDMLGILCTLITALAGISGVTVVTQSPPDLTKSKGQTVTMDCNLGTVTGSSARWYKQVPGGIPQFVLFFHHSHSAPTYGSGFSSPKFTSKHTSKSDYSLIINDVEVGDSAVYYCNTWDDSAKEYVFGKGTKLFVTDSTLPAPAVTLFPPSSEDLQSLQVTLVCLVQDVSVGFADVRWTVGGSPVTSGVFTGPAEQQPNKKFRMSTYLTTQTSEWSSDKEFSCEVSAAGTSASKKMKKSDCST</sequence>
<evidence type="ECO:0000259" key="8">
    <source>
        <dbReference type="PROSITE" id="PS50835"/>
    </source>
</evidence>
<dbReference type="FunFam" id="2.60.40.10:FF:000283">
    <property type="entry name" value="Immunoglobulin kappa constant"/>
    <property type="match status" value="1"/>
</dbReference>
<dbReference type="InterPro" id="IPR036179">
    <property type="entry name" value="Ig-like_dom_sf"/>
</dbReference>
<reference evidence="9" key="2">
    <citation type="submission" date="2025-08" db="UniProtKB">
        <authorList>
            <consortium name="Ensembl"/>
        </authorList>
    </citation>
    <scope>IDENTIFICATION</scope>
</reference>
<dbReference type="SMART" id="SM00407">
    <property type="entry name" value="IGc1"/>
    <property type="match status" value="1"/>
</dbReference>
<dbReference type="PANTHER" id="PTHR19256:SF65">
    <property type="entry name" value="T CELL RECEPTOR GAMMA CONSTANT 1-RELATED"/>
    <property type="match status" value="1"/>
</dbReference>
<dbReference type="InterPro" id="IPR007110">
    <property type="entry name" value="Ig-like_dom"/>
</dbReference>
<proteinExistence type="predicted"/>
<evidence type="ECO:0000256" key="2">
    <source>
        <dbReference type="ARBA" id="ARBA00022692"/>
    </source>
</evidence>
<keyword evidence="5" id="KW-1015">Disulfide bond</keyword>
<reference evidence="9 10" key="1">
    <citation type="submission" date="2020-06" db="EMBL/GenBank/DDBJ databases">
        <authorList>
            <consortium name="Wellcome Sanger Institute Data Sharing"/>
        </authorList>
    </citation>
    <scope>NUCLEOTIDE SEQUENCE [LARGE SCALE GENOMIC DNA]</scope>
</reference>
<dbReference type="Pfam" id="PF07686">
    <property type="entry name" value="V-set"/>
    <property type="match status" value="1"/>
</dbReference>
<feature type="domain" description="Ig-like" evidence="8">
    <location>
        <begin position="187"/>
        <end position="281"/>
    </location>
</feature>
<dbReference type="InterPro" id="IPR013106">
    <property type="entry name" value="Ig_V-set"/>
</dbReference>
<dbReference type="InterPro" id="IPR051117">
    <property type="entry name" value="TRG_var/const_region"/>
</dbReference>
<gene>
    <name evidence="9" type="primary">MSRB3</name>
</gene>
<keyword evidence="7" id="KW-0393">Immunoglobulin domain</keyword>
<organism evidence="9 10">
    <name type="scientific">Denticeps clupeoides</name>
    <name type="common">denticle herring</name>
    <dbReference type="NCBI Taxonomy" id="299321"/>
    <lineage>
        <taxon>Eukaryota</taxon>
        <taxon>Metazoa</taxon>
        <taxon>Chordata</taxon>
        <taxon>Craniata</taxon>
        <taxon>Vertebrata</taxon>
        <taxon>Euteleostomi</taxon>
        <taxon>Actinopterygii</taxon>
        <taxon>Neopterygii</taxon>
        <taxon>Teleostei</taxon>
        <taxon>Clupei</taxon>
        <taxon>Clupeiformes</taxon>
        <taxon>Denticipitoidei</taxon>
        <taxon>Denticipitidae</taxon>
        <taxon>Denticeps</taxon>
    </lineage>
</organism>
<accession>A0AAY4BFL8</accession>
<dbReference type="CDD" id="cd07699">
    <property type="entry name" value="IgC1_L"/>
    <property type="match status" value="1"/>
</dbReference>
<feature type="domain" description="Ig-like" evidence="8">
    <location>
        <begin position="66"/>
        <end position="159"/>
    </location>
</feature>
<evidence type="ECO:0000256" key="7">
    <source>
        <dbReference type="ARBA" id="ARBA00023319"/>
    </source>
</evidence>
<comment type="subcellular location">
    <subcellularLocation>
        <location evidence="1">Membrane</location>
    </subcellularLocation>
</comment>
<keyword evidence="10" id="KW-1185">Reference proteome</keyword>
<dbReference type="AlphaFoldDB" id="A0AAY4BFL8"/>
<dbReference type="Gene3D" id="2.60.40.10">
    <property type="entry name" value="Immunoglobulins"/>
    <property type="match status" value="2"/>
</dbReference>
<dbReference type="Proteomes" id="UP000694580">
    <property type="component" value="Chromosome 7"/>
</dbReference>
<dbReference type="Ensembl" id="ENSDCDT00010019842.1">
    <property type="protein sequence ID" value="ENSDCDP00010018756.1"/>
    <property type="gene ID" value="ENSDCDG00010008493.1"/>
</dbReference>
<keyword evidence="4" id="KW-0472">Membrane</keyword>
<evidence type="ECO:0000256" key="4">
    <source>
        <dbReference type="ARBA" id="ARBA00023136"/>
    </source>
</evidence>
<dbReference type="GeneTree" id="ENSGT00940000163891"/>
<dbReference type="SMART" id="SM00409">
    <property type="entry name" value="IG"/>
    <property type="match status" value="1"/>
</dbReference>
<evidence type="ECO:0000313" key="9">
    <source>
        <dbReference type="Ensembl" id="ENSDCDP00010018756.1"/>
    </source>
</evidence>
<evidence type="ECO:0000256" key="5">
    <source>
        <dbReference type="ARBA" id="ARBA00023157"/>
    </source>
</evidence>
<dbReference type="GO" id="GO:0016020">
    <property type="term" value="C:membrane"/>
    <property type="evidence" value="ECO:0007669"/>
    <property type="project" value="UniProtKB-SubCell"/>
</dbReference>
<dbReference type="SUPFAM" id="SSF48726">
    <property type="entry name" value="Immunoglobulin"/>
    <property type="match status" value="2"/>
</dbReference>
<dbReference type="PANTHER" id="PTHR19256">
    <property type="entry name" value="T-CELL RECEPTOR GAMMA CHAIN"/>
    <property type="match status" value="1"/>
</dbReference>
<dbReference type="PROSITE" id="PS50835">
    <property type="entry name" value="IG_LIKE"/>
    <property type="match status" value="2"/>
</dbReference>
<keyword evidence="6" id="KW-0675">Receptor</keyword>
<name>A0AAY4BFL8_9TELE</name>
<dbReference type="CDD" id="cd00099">
    <property type="entry name" value="IgV"/>
    <property type="match status" value="1"/>
</dbReference>
<dbReference type="InterPro" id="IPR003599">
    <property type="entry name" value="Ig_sub"/>
</dbReference>
<evidence type="ECO:0000256" key="6">
    <source>
        <dbReference type="ARBA" id="ARBA00023170"/>
    </source>
</evidence>
<evidence type="ECO:0000313" key="10">
    <source>
        <dbReference type="Proteomes" id="UP000694580"/>
    </source>
</evidence>
<protein>
    <recommendedName>
        <fullName evidence="8">Ig-like domain-containing protein</fullName>
    </recommendedName>
</protein>
<dbReference type="Pfam" id="PF07654">
    <property type="entry name" value="C1-set"/>
    <property type="match status" value="1"/>
</dbReference>
<evidence type="ECO:0000256" key="1">
    <source>
        <dbReference type="ARBA" id="ARBA00004370"/>
    </source>
</evidence>
<dbReference type="InterPro" id="IPR003597">
    <property type="entry name" value="Ig_C1-set"/>
</dbReference>